<dbReference type="InterPro" id="IPR006976">
    <property type="entry name" value="VanZ-like"/>
</dbReference>
<keyword evidence="4" id="KW-1185">Reference proteome</keyword>
<feature type="domain" description="VanZ-like" evidence="2">
    <location>
        <begin position="51"/>
        <end position="186"/>
    </location>
</feature>
<feature type="transmembrane region" description="Helical" evidence="1">
    <location>
        <begin position="169"/>
        <end position="186"/>
    </location>
</feature>
<sequence length="202" mass="23267">MIKIGDKYFMPNLLLKPLVALPVILFIWLIILINKKKHQKAIVSLILDIPFMLYIYLLLGQTIFPIAVFLNGKLPNIISKYGIGRQYFIQLNPMAIFKYSMTYYGFINIVGNVILLVPLVIFISFYWPQLNNFKSAVQIAFFGSLTIELIQLVMNLFYISNRLFDVDDLILNTLGGIIAFFILKIFKRIFPNIFNVLSTEGA</sequence>
<feature type="transmembrane region" description="Helical" evidence="1">
    <location>
        <begin position="13"/>
        <end position="33"/>
    </location>
</feature>
<dbReference type="OrthoDB" id="4822551at2"/>
<evidence type="ECO:0000259" key="2">
    <source>
        <dbReference type="Pfam" id="PF04892"/>
    </source>
</evidence>
<keyword evidence="1" id="KW-0812">Transmembrane</keyword>
<dbReference type="InterPro" id="IPR053150">
    <property type="entry name" value="Teicoplanin_resist-assoc"/>
</dbReference>
<dbReference type="PANTHER" id="PTHR36834">
    <property type="entry name" value="MEMBRANE PROTEIN-RELATED"/>
    <property type="match status" value="1"/>
</dbReference>
<proteinExistence type="predicted"/>
<dbReference type="AlphaFoldDB" id="A0A4P6YWJ3"/>
<evidence type="ECO:0000313" key="3">
    <source>
        <dbReference type="EMBL" id="QBO37204.1"/>
    </source>
</evidence>
<evidence type="ECO:0000313" key="4">
    <source>
        <dbReference type="Proteomes" id="UP000292886"/>
    </source>
</evidence>
<feature type="transmembrane region" description="Helical" evidence="1">
    <location>
        <begin position="103"/>
        <end position="127"/>
    </location>
</feature>
<feature type="transmembrane region" description="Helical" evidence="1">
    <location>
        <begin position="45"/>
        <end position="70"/>
    </location>
</feature>
<dbReference type="EMBL" id="CP037940">
    <property type="protein sequence ID" value="QBO37204.1"/>
    <property type="molecule type" value="Genomic_DNA"/>
</dbReference>
<dbReference type="RefSeq" id="WP_133364281.1">
    <property type="nucleotide sequence ID" value="NZ_CP037940.1"/>
</dbReference>
<protein>
    <submittedName>
        <fullName evidence="3">VanZ family protein</fullName>
    </submittedName>
</protein>
<organism evidence="3 4">
    <name type="scientific">Periweissella cryptocerci</name>
    <dbReference type="NCBI Taxonomy" id="2506420"/>
    <lineage>
        <taxon>Bacteria</taxon>
        <taxon>Bacillati</taxon>
        <taxon>Bacillota</taxon>
        <taxon>Bacilli</taxon>
        <taxon>Lactobacillales</taxon>
        <taxon>Lactobacillaceae</taxon>
        <taxon>Periweissella</taxon>
    </lineage>
</organism>
<dbReference type="PANTHER" id="PTHR36834:SF1">
    <property type="entry name" value="INTEGRAL MEMBRANE PROTEIN"/>
    <property type="match status" value="1"/>
</dbReference>
<name>A0A4P6YWJ3_9LACO</name>
<evidence type="ECO:0000256" key="1">
    <source>
        <dbReference type="SAM" id="Phobius"/>
    </source>
</evidence>
<keyword evidence="1" id="KW-1133">Transmembrane helix</keyword>
<dbReference type="KEGG" id="wei:EQG49_12430"/>
<accession>A0A4P6YWJ3</accession>
<gene>
    <name evidence="3" type="ORF">EQG49_12430</name>
</gene>
<keyword evidence="1" id="KW-0472">Membrane</keyword>
<feature type="transmembrane region" description="Helical" evidence="1">
    <location>
        <begin position="139"/>
        <end position="157"/>
    </location>
</feature>
<dbReference type="Pfam" id="PF04892">
    <property type="entry name" value="VanZ"/>
    <property type="match status" value="1"/>
</dbReference>
<dbReference type="Proteomes" id="UP000292886">
    <property type="component" value="Chromosome"/>
</dbReference>
<reference evidence="4" key="1">
    <citation type="submission" date="2019-03" db="EMBL/GenBank/DDBJ databases">
        <title>Weissella sp. 26KH-42 Genome sequencing.</title>
        <authorList>
            <person name="Heo J."/>
            <person name="Kim S.-J."/>
            <person name="Kim J.-S."/>
            <person name="Hong S.-B."/>
            <person name="Kwon S.-W."/>
        </authorList>
    </citation>
    <scope>NUCLEOTIDE SEQUENCE [LARGE SCALE GENOMIC DNA]</scope>
    <source>
        <strain evidence="4">26KH-42</strain>
    </source>
</reference>